<dbReference type="Proteomes" id="UP000228921">
    <property type="component" value="Unassembled WGS sequence"/>
</dbReference>
<name>A0A2M8P2X1_9CHLR</name>
<keyword evidence="1" id="KW-0812">Transmembrane</keyword>
<dbReference type="AlphaFoldDB" id="A0A2M8P2X1"/>
<evidence type="ECO:0000256" key="2">
    <source>
        <dbReference type="SAM" id="SignalP"/>
    </source>
</evidence>
<reference evidence="3 4" key="1">
    <citation type="submission" date="2017-11" db="EMBL/GenBank/DDBJ databases">
        <title>Evolution of Phototrophy in the Chloroflexi Phylum Driven by Horizontal Gene Transfer.</title>
        <authorList>
            <person name="Ward L.M."/>
            <person name="Hemp J."/>
            <person name="Shih P.M."/>
            <person name="Mcglynn S.E."/>
            <person name="Fischer W."/>
        </authorList>
    </citation>
    <scope>NUCLEOTIDE SEQUENCE [LARGE SCALE GENOMIC DNA]</scope>
    <source>
        <strain evidence="3">CP2_2F</strain>
    </source>
</reference>
<feature type="transmembrane region" description="Helical" evidence="1">
    <location>
        <begin position="362"/>
        <end position="382"/>
    </location>
</feature>
<gene>
    <name evidence="3" type="ORF">CUN51_02815</name>
</gene>
<comment type="caution">
    <text evidence="3">The sequence shown here is derived from an EMBL/GenBank/DDBJ whole genome shotgun (WGS) entry which is preliminary data.</text>
</comment>
<feature type="chain" id="PRO_5014753901" description="Carboxypeptidase regulatory-like domain-containing protein" evidence="2">
    <location>
        <begin position="22"/>
        <end position="441"/>
    </location>
</feature>
<organism evidence="3 4">
    <name type="scientific">Candidatus Thermofonsia Clade 1 bacterium</name>
    <dbReference type="NCBI Taxonomy" id="2364210"/>
    <lineage>
        <taxon>Bacteria</taxon>
        <taxon>Bacillati</taxon>
        <taxon>Chloroflexota</taxon>
        <taxon>Candidatus Thermofontia</taxon>
        <taxon>Candidatus Thermofonsia Clade 1</taxon>
    </lineage>
</organism>
<feature type="signal peptide" evidence="2">
    <location>
        <begin position="1"/>
        <end position="21"/>
    </location>
</feature>
<proteinExistence type="predicted"/>
<evidence type="ECO:0000313" key="3">
    <source>
        <dbReference type="EMBL" id="PJF31890.1"/>
    </source>
</evidence>
<evidence type="ECO:0000256" key="1">
    <source>
        <dbReference type="SAM" id="Phobius"/>
    </source>
</evidence>
<dbReference type="PROSITE" id="PS51257">
    <property type="entry name" value="PROKAR_LIPOPROTEIN"/>
    <property type="match status" value="1"/>
</dbReference>
<sequence length="441" mass="47200">MRRIIALIGLSLLLSACSGLGGEPPIVATLPMNPAQPTFDPTVLAQIHAEVTPNAATPVGTPEGTPVAAVPEEALGTVSGQVTNATEGASLPPDLEIELHSVDRAFNDTVLKTKADAEGKFVFQNVPIRADRSYFAAAVVDGRYFASDPVIGNPAAPSLDLPFKIYERTADPSVLRVAMVMTQVTPEEGALYVVQIIRFENTSDRIFSTDERFGEDSYASVRVQLPEGALLLGFATEESRFQVENGVITDSLPVYPNTRHVVHFRYLLPYQPSGTRIALPLPYRVEGTLTLLVNPPSLNVVARAGDQPLTLQTTRDMNGVVYANYALNAQLPQATLDYTLSGDLAMPSPAAAAEVSSTVQPLALALIVGGVLMIGVGLALLVRGRKAPVTVTGVESDEQERLIAALAALDERYKQGKLSKSAYTRQRDSLKAQLAKLMGRK</sequence>
<evidence type="ECO:0000313" key="4">
    <source>
        <dbReference type="Proteomes" id="UP000228921"/>
    </source>
</evidence>
<keyword evidence="1" id="KW-1133">Transmembrane helix</keyword>
<accession>A0A2M8P2X1</accession>
<protein>
    <recommendedName>
        <fullName evidence="5">Carboxypeptidase regulatory-like domain-containing protein</fullName>
    </recommendedName>
</protein>
<keyword evidence="2" id="KW-0732">Signal</keyword>
<evidence type="ECO:0008006" key="5">
    <source>
        <dbReference type="Google" id="ProtNLM"/>
    </source>
</evidence>
<dbReference type="EMBL" id="PGTK01000002">
    <property type="protein sequence ID" value="PJF31890.1"/>
    <property type="molecule type" value="Genomic_DNA"/>
</dbReference>
<keyword evidence="1" id="KW-0472">Membrane</keyword>